<reference evidence="2" key="1">
    <citation type="journal article" date="2014" name="PLoS ONE">
        <title>Transcriptome-Based Identification of ABC Transporters in the Western Tarnished Plant Bug Lygus hesperus.</title>
        <authorList>
            <person name="Hull J.J."/>
            <person name="Chaney K."/>
            <person name="Geib S.M."/>
            <person name="Fabrick J.A."/>
            <person name="Brent C.S."/>
            <person name="Walsh D."/>
            <person name="Lavine L.C."/>
        </authorList>
    </citation>
    <scope>NUCLEOTIDE SEQUENCE</scope>
</reference>
<protein>
    <submittedName>
        <fullName evidence="2">Caltractin</fullName>
    </submittedName>
</protein>
<evidence type="ECO:0000313" key="2">
    <source>
        <dbReference type="EMBL" id="JAG09036.1"/>
    </source>
</evidence>
<accession>A0A0A9WNN5</accession>
<name>A0A0A9WNN5_LYGHE</name>
<organism evidence="2">
    <name type="scientific">Lygus hesperus</name>
    <name type="common">Western plant bug</name>
    <dbReference type="NCBI Taxonomy" id="30085"/>
    <lineage>
        <taxon>Eukaryota</taxon>
        <taxon>Metazoa</taxon>
        <taxon>Ecdysozoa</taxon>
        <taxon>Arthropoda</taxon>
        <taxon>Hexapoda</taxon>
        <taxon>Insecta</taxon>
        <taxon>Pterygota</taxon>
        <taxon>Neoptera</taxon>
        <taxon>Paraneoptera</taxon>
        <taxon>Hemiptera</taxon>
        <taxon>Heteroptera</taxon>
        <taxon>Panheteroptera</taxon>
        <taxon>Cimicomorpha</taxon>
        <taxon>Miridae</taxon>
        <taxon>Mirini</taxon>
        <taxon>Lygus</taxon>
    </lineage>
</organism>
<feature type="domain" description="EF-hand" evidence="1">
    <location>
        <begin position="114"/>
        <end position="145"/>
    </location>
</feature>
<gene>
    <name evidence="2" type="primary">CTN</name>
    <name evidence="2" type="ORF">CM83_1502</name>
</gene>
<evidence type="ECO:0000259" key="1">
    <source>
        <dbReference type="PROSITE" id="PS50222"/>
    </source>
</evidence>
<sequence>MAQRLIRIFALMDVSNDNELYTHLVRRALNEHFNLTNEQILYILTSDYTLDNTRQLSHTSGSSYGSEMIAYRPFAFSCLPAVQYFLQTNHKFMDDTDNDHATVHGLTRNDVECEFLRIFRLLDESGSGRLPYVDFCNALRNAPFHLTQRDIRIQCLECDHANDSDEIDYESEIPHFFNRFLLSAAFDKFDNEDV</sequence>
<dbReference type="InterPro" id="IPR011992">
    <property type="entry name" value="EF-hand-dom_pair"/>
</dbReference>
<dbReference type="EMBL" id="GBHO01034568">
    <property type="protein sequence ID" value="JAG09036.1"/>
    <property type="molecule type" value="Transcribed_RNA"/>
</dbReference>
<dbReference type="GO" id="GO:0005509">
    <property type="term" value="F:calcium ion binding"/>
    <property type="evidence" value="ECO:0007669"/>
    <property type="project" value="InterPro"/>
</dbReference>
<reference evidence="2" key="2">
    <citation type="submission" date="2014-07" db="EMBL/GenBank/DDBJ databases">
        <authorList>
            <person name="Hull J."/>
        </authorList>
    </citation>
    <scope>NUCLEOTIDE SEQUENCE</scope>
</reference>
<dbReference type="Gene3D" id="1.10.238.10">
    <property type="entry name" value="EF-hand"/>
    <property type="match status" value="1"/>
</dbReference>
<dbReference type="AlphaFoldDB" id="A0A0A9WNN5"/>
<dbReference type="InterPro" id="IPR002048">
    <property type="entry name" value="EF_hand_dom"/>
</dbReference>
<proteinExistence type="predicted"/>
<dbReference type="SUPFAM" id="SSF47473">
    <property type="entry name" value="EF-hand"/>
    <property type="match status" value="1"/>
</dbReference>
<dbReference type="PROSITE" id="PS50222">
    <property type="entry name" value="EF_HAND_2"/>
    <property type="match status" value="1"/>
</dbReference>